<reference evidence="8 9" key="1">
    <citation type="submission" date="2020-08" db="EMBL/GenBank/DDBJ databases">
        <title>Genomic Encyclopedia of Type Strains, Phase IV (KMG-IV): sequencing the most valuable type-strain genomes for metagenomic binning, comparative biology and taxonomic classification.</title>
        <authorList>
            <person name="Goeker M."/>
        </authorList>
    </citation>
    <scope>NUCLEOTIDE SEQUENCE [LARGE SCALE GENOMIC DNA]</scope>
    <source>
        <strain evidence="8 9">DSM 27165</strain>
    </source>
</reference>
<feature type="chain" id="PRO_5032697295" evidence="6">
    <location>
        <begin position="32"/>
        <end position="197"/>
    </location>
</feature>
<dbReference type="PANTHER" id="PTHR47053">
    <property type="entry name" value="MUREIN DD-ENDOPEPTIDASE MEPH-RELATED"/>
    <property type="match status" value="1"/>
</dbReference>
<gene>
    <name evidence="8" type="ORF">HNQ59_003755</name>
</gene>
<evidence type="ECO:0000313" key="9">
    <source>
        <dbReference type="Proteomes" id="UP000575898"/>
    </source>
</evidence>
<comment type="similarity">
    <text evidence="1">Belongs to the peptidase C40 family.</text>
</comment>
<organism evidence="8 9">
    <name type="scientific">Chitinivorax tropicus</name>
    <dbReference type="NCBI Taxonomy" id="714531"/>
    <lineage>
        <taxon>Bacteria</taxon>
        <taxon>Pseudomonadati</taxon>
        <taxon>Pseudomonadota</taxon>
        <taxon>Betaproteobacteria</taxon>
        <taxon>Chitinivorax</taxon>
    </lineage>
</organism>
<dbReference type="AlphaFoldDB" id="A0A840MVT4"/>
<evidence type="ECO:0000259" key="7">
    <source>
        <dbReference type="PROSITE" id="PS51935"/>
    </source>
</evidence>
<keyword evidence="9" id="KW-1185">Reference proteome</keyword>
<dbReference type="InterPro" id="IPR000064">
    <property type="entry name" value="NLP_P60_dom"/>
</dbReference>
<evidence type="ECO:0000313" key="8">
    <source>
        <dbReference type="EMBL" id="MBB5020436.1"/>
    </source>
</evidence>
<dbReference type="PROSITE" id="PS51935">
    <property type="entry name" value="NLPC_P60"/>
    <property type="match status" value="1"/>
</dbReference>
<evidence type="ECO:0000256" key="3">
    <source>
        <dbReference type="ARBA" id="ARBA00022801"/>
    </source>
</evidence>
<evidence type="ECO:0000256" key="2">
    <source>
        <dbReference type="ARBA" id="ARBA00022670"/>
    </source>
</evidence>
<evidence type="ECO:0000256" key="1">
    <source>
        <dbReference type="ARBA" id="ARBA00007074"/>
    </source>
</evidence>
<keyword evidence="3 8" id="KW-0378">Hydrolase</keyword>
<dbReference type="GO" id="GO:0008234">
    <property type="term" value="F:cysteine-type peptidase activity"/>
    <property type="evidence" value="ECO:0007669"/>
    <property type="project" value="UniProtKB-KW"/>
</dbReference>
<dbReference type="SUPFAM" id="SSF54001">
    <property type="entry name" value="Cysteine proteinases"/>
    <property type="match status" value="1"/>
</dbReference>
<dbReference type="InterPro" id="IPR051202">
    <property type="entry name" value="Peptidase_C40"/>
</dbReference>
<feature type="compositionally biased region" description="Low complexity" evidence="5">
    <location>
        <begin position="41"/>
        <end position="55"/>
    </location>
</feature>
<feature type="signal peptide" evidence="6">
    <location>
        <begin position="1"/>
        <end position="31"/>
    </location>
</feature>
<accession>A0A840MVT4</accession>
<sequence length="197" mass="21424">MKLLIKVNACAWLLYGFGVMLLSACSTQPVAVSKKAGTATASPSPSRKASPKEPSIAPKGEPTAAERDAKLSPQAQEVVLYALGLLNIDYRFGGKNPESGLDCSGMVSYVFEGAVGIKLPHNAAQIAREGREVERQALLPGDLVFFNTRNRPFSHVGIYIGEDRFIHAPSTNGQIKVSSLNNRYFASRYEAARRYFD</sequence>
<dbReference type="PROSITE" id="PS51257">
    <property type="entry name" value="PROKAR_LIPOPROTEIN"/>
    <property type="match status" value="1"/>
</dbReference>
<dbReference type="Gene3D" id="3.90.1720.10">
    <property type="entry name" value="endopeptidase domain like (from Nostoc punctiforme)"/>
    <property type="match status" value="1"/>
</dbReference>
<evidence type="ECO:0000256" key="5">
    <source>
        <dbReference type="SAM" id="MobiDB-lite"/>
    </source>
</evidence>
<comment type="caution">
    <text evidence="8">The sequence shown here is derived from an EMBL/GenBank/DDBJ whole genome shotgun (WGS) entry which is preliminary data.</text>
</comment>
<keyword evidence="4" id="KW-0788">Thiol protease</keyword>
<dbReference type="RefSeq" id="WP_246491082.1">
    <property type="nucleotide sequence ID" value="NZ_JACHHY010000035.1"/>
</dbReference>
<dbReference type="PANTHER" id="PTHR47053:SF1">
    <property type="entry name" value="MUREIN DD-ENDOPEPTIDASE MEPH-RELATED"/>
    <property type="match status" value="1"/>
</dbReference>
<dbReference type="GO" id="GO:0006508">
    <property type="term" value="P:proteolysis"/>
    <property type="evidence" value="ECO:0007669"/>
    <property type="project" value="UniProtKB-KW"/>
</dbReference>
<evidence type="ECO:0000256" key="6">
    <source>
        <dbReference type="SAM" id="SignalP"/>
    </source>
</evidence>
<dbReference type="EMBL" id="JACHHY010000035">
    <property type="protein sequence ID" value="MBB5020436.1"/>
    <property type="molecule type" value="Genomic_DNA"/>
</dbReference>
<feature type="region of interest" description="Disordered" evidence="5">
    <location>
        <begin position="36"/>
        <end position="70"/>
    </location>
</feature>
<dbReference type="Pfam" id="PF00877">
    <property type="entry name" value="NLPC_P60"/>
    <property type="match status" value="1"/>
</dbReference>
<keyword evidence="2" id="KW-0645">Protease</keyword>
<proteinExistence type="inferred from homology"/>
<keyword evidence="6" id="KW-0732">Signal</keyword>
<dbReference type="InterPro" id="IPR038765">
    <property type="entry name" value="Papain-like_cys_pep_sf"/>
</dbReference>
<dbReference type="Proteomes" id="UP000575898">
    <property type="component" value="Unassembled WGS sequence"/>
</dbReference>
<feature type="domain" description="NlpC/P60" evidence="7">
    <location>
        <begin position="72"/>
        <end position="196"/>
    </location>
</feature>
<protein>
    <submittedName>
        <fullName evidence="8">Cell wall-associated NlpC family hydrolase</fullName>
    </submittedName>
</protein>
<name>A0A840MVT4_9PROT</name>
<evidence type="ECO:0000256" key="4">
    <source>
        <dbReference type="ARBA" id="ARBA00022807"/>
    </source>
</evidence>